<organism evidence="1">
    <name type="scientific">marine sediment metagenome</name>
    <dbReference type="NCBI Taxonomy" id="412755"/>
    <lineage>
        <taxon>unclassified sequences</taxon>
        <taxon>metagenomes</taxon>
        <taxon>ecological metagenomes</taxon>
    </lineage>
</organism>
<accession>X1SWD7</accession>
<dbReference type="AlphaFoldDB" id="X1SWD7"/>
<feature type="non-terminal residue" evidence="1">
    <location>
        <position position="1"/>
    </location>
</feature>
<name>X1SWD7_9ZZZZ</name>
<reference evidence="1" key="1">
    <citation type="journal article" date="2014" name="Front. Microbiol.">
        <title>High frequency of phylogenetically diverse reductive dehalogenase-homologous genes in deep subseafloor sedimentary metagenomes.</title>
        <authorList>
            <person name="Kawai M."/>
            <person name="Futagami T."/>
            <person name="Toyoda A."/>
            <person name="Takaki Y."/>
            <person name="Nishi S."/>
            <person name="Hori S."/>
            <person name="Arai W."/>
            <person name="Tsubouchi T."/>
            <person name="Morono Y."/>
            <person name="Uchiyama I."/>
            <person name="Ito T."/>
            <person name="Fujiyama A."/>
            <person name="Inagaki F."/>
            <person name="Takami H."/>
        </authorList>
    </citation>
    <scope>NUCLEOTIDE SEQUENCE</scope>
    <source>
        <strain evidence="1">Expedition CK06-06</strain>
    </source>
</reference>
<comment type="caution">
    <text evidence="1">The sequence shown here is derived from an EMBL/GenBank/DDBJ whole genome shotgun (WGS) entry which is preliminary data.</text>
</comment>
<gene>
    <name evidence="1" type="ORF">S12H4_24985</name>
</gene>
<protein>
    <submittedName>
        <fullName evidence="1">Uncharacterized protein</fullName>
    </submittedName>
</protein>
<evidence type="ECO:0000313" key="1">
    <source>
        <dbReference type="EMBL" id="GAI83446.1"/>
    </source>
</evidence>
<proteinExistence type="predicted"/>
<dbReference type="EMBL" id="BARW01013773">
    <property type="protein sequence ID" value="GAI83446.1"/>
    <property type="molecule type" value="Genomic_DNA"/>
</dbReference>
<sequence length="52" mass="6089">AEKENYASLDLLDKDIDQNPQKYSPFKEAQELFDWGPSRIMGDWPESVFIPE</sequence>